<feature type="domain" description="DNA polymerase III delta subunit-like C-terminal" evidence="10">
    <location>
        <begin position="209"/>
        <end position="312"/>
    </location>
</feature>
<name>A0A9D1V954_9FIRM</name>
<dbReference type="PANTHER" id="PTHR34388">
    <property type="entry name" value="DNA POLYMERASE III SUBUNIT DELTA"/>
    <property type="match status" value="1"/>
</dbReference>
<dbReference type="InterPro" id="IPR008921">
    <property type="entry name" value="DNA_pol3_clamp-load_cplx_C"/>
</dbReference>
<dbReference type="EC" id="2.7.7.7" evidence="1"/>
<evidence type="ECO:0000313" key="12">
    <source>
        <dbReference type="Proteomes" id="UP000824204"/>
    </source>
</evidence>
<dbReference type="PANTHER" id="PTHR34388:SF1">
    <property type="entry name" value="DNA POLYMERASE III SUBUNIT DELTA"/>
    <property type="match status" value="1"/>
</dbReference>
<evidence type="ECO:0000313" key="11">
    <source>
        <dbReference type="EMBL" id="HIX08178.1"/>
    </source>
</evidence>
<dbReference type="Pfam" id="PF21694">
    <property type="entry name" value="DNA_pol3_delta_C"/>
    <property type="match status" value="1"/>
</dbReference>
<keyword evidence="4 11" id="KW-0548">Nucleotidyltransferase</keyword>
<dbReference type="GO" id="GO:0003677">
    <property type="term" value="F:DNA binding"/>
    <property type="evidence" value="ECO:0007669"/>
    <property type="project" value="InterPro"/>
</dbReference>
<dbReference type="SUPFAM" id="SSF48019">
    <property type="entry name" value="post-AAA+ oligomerization domain-like"/>
    <property type="match status" value="1"/>
</dbReference>
<reference evidence="11" key="1">
    <citation type="journal article" date="2021" name="PeerJ">
        <title>Extensive microbial diversity within the chicken gut microbiome revealed by metagenomics and culture.</title>
        <authorList>
            <person name="Gilroy R."/>
            <person name="Ravi A."/>
            <person name="Getino M."/>
            <person name="Pursley I."/>
            <person name="Horton D.L."/>
            <person name="Alikhan N.F."/>
            <person name="Baker D."/>
            <person name="Gharbi K."/>
            <person name="Hall N."/>
            <person name="Watson M."/>
            <person name="Adriaenssens E.M."/>
            <person name="Foster-Nyarko E."/>
            <person name="Jarju S."/>
            <person name="Secka A."/>
            <person name="Antonio M."/>
            <person name="Oren A."/>
            <person name="Chaudhuri R.R."/>
            <person name="La Ragione R."/>
            <person name="Hildebrand F."/>
            <person name="Pallen M.J."/>
        </authorList>
    </citation>
    <scope>NUCLEOTIDE SEQUENCE</scope>
    <source>
        <strain evidence="11">811</strain>
    </source>
</reference>
<dbReference type="GO" id="GO:0003887">
    <property type="term" value="F:DNA-directed DNA polymerase activity"/>
    <property type="evidence" value="ECO:0007669"/>
    <property type="project" value="UniProtKB-KW"/>
</dbReference>
<dbReference type="Proteomes" id="UP000824204">
    <property type="component" value="Unassembled WGS sequence"/>
</dbReference>
<sequence length="335" mass="37730">MKFVLFKKSLEEGAAPIYLFDGEEEYFKERGEEMLKERFLQEPALNYTVLHGETLKGAQLSSLVAAAQCVPFLSTKRIVKVTNLYLSEKDFNTYLKEYFEHPQPDTILLIVNSAAPKGKTADLRKAPNVTWVDCSRADEETVLRWIYTQFRRAGISADTECCERVMRYCLGDMSRIAGETEKLIAYALQNKKITAEDVDLVVYRDAEYKTYEMSNALGLKNYGKFISVQEELLAKGMDEIAVLNSLAAYFRSLYEIVLVRKSDAETAKILGMKEYAVKMSRRQADSLGAKRVKECFLCASDALNAIKSGELTAPAALLSVNAQLFFGNQANIGRE</sequence>
<accession>A0A9D1V954</accession>
<dbReference type="Pfam" id="PF06144">
    <property type="entry name" value="DNA_pol3_delta"/>
    <property type="match status" value="1"/>
</dbReference>
<gene>
    <name evidence="11" type="primary">holA</name>
    <name evidence="11" type="ORF">H9741_06895</name>
</gene>
<dbReference type="GO" id="GO:0009360">
    <property type="term" value="C:DNA polymerase III complex"/>
    <property type="evidence" value="ECO:0007669"/>
    <property type="project" value="InterPro"/>
</dbReference>
<evidence type="ECO:0000256" key="6">
    <source>
        <dbReference type="ARBA" id="ARBA00022932"/>
    </source>
</evidence>
<evidence type="ECO:0000256" key="8">
    <source>
        <dbReference type="ARBA" id="ARBA00049244"/>
    </source>
</evidence>
<dbReference type="AlphaFoldDB" id="A0A9D1V954"/>
<protein>
    <recommendedName>
        <fullName evidence="2">DNA polymerase III subunit delta</fullName>
        <ecNumber evidence="1">2.7.7.7</ecNumber>
    </recommendedName>
</protein>
<evidence type="ECO:0000256" key="3">
    <source>
        <dbReference type="ARBA" id="ARBA00022679"/>
    </source>
</evidence>
<dbReference type="Gene3D" id="1.10.8.60">
    <property type="match status" value="1"/>
</dbReference>
<evidence type="ECO:0000256" key="5">
    <source>
        <dbReference type="ARBA" id="ARBA00022705"/>
    </source>
</evidence>
<evidence type="ECO:0000256" key="2">
    <source>
        <dbReference type="ARBA" id="ARBA00017703"/>
    </source>
</evidence>
<dbReference type="Gene3D" id="1.20.272.10">
    <property type="match status" value="1"/>
</dbReference>
<proteinExistence type="inferred from homology"/>
<evidence type="ECO:0000259" key="10">
    <source>
        <dbReference type="Pfam" id="PF21694"/>
    </source>
</evidence>
<dbReference type="InterPro" id="IPR010372">
    <property type="entry name" value="DNA_pol3_delta_N"/>
</dbReference>
<dbReference type="SUPFAM" id="SSF52540">
    <property type="entry name" value="P-loop containing nucleoside triphosphate hydrolases"/>
    <property type="match status" value="1"/>
</dbReference>
<evidence type="ECO:0000256" key="4">
    <source>
        <dbReference type="ARBA" id="ARBA00022695"/>
    </source>
</evidence>
<dbReference type="GO" id="GO:0006261">
    <property type="term" value="P:DNA-templated DNA replication"/>
    <property type="evidence" value="ECO:0007669"/>
    <property type="project" value="TreeGrafter"/>
</dbReference>
<dbReference type="Gene3D" id="3.40.50.300">
    <property type="entry name" value="P-loop containing nucleotide triphosphate hydrolases"/>
    <property type="match status" value="1"/>
</dbReference>
<dbReference type="InterPro" id="IPR005790">
    <property type="entry name" value="DNA_polIII_delta"/>
</dbReference>
<reference evidence="11" key="2">
    <citation type="submission" date="2021-04" db="EMBL/GenBank/DDBJ databases">
        <authorList>
            <person name="Gilroy R."/>
        </authorList>
    </citation>
    <scope>NUCLEOTIDE SEQUENCE</scope>
    <source>
        <strain evidence="11">811</strain>
    </source>
</reference>
<dbReference type="InterPro" id="IPR027417">
    <property type="entry name" value="P-loop_NTPase"/>
</dbReference>
<feature type="domain" description="DNA polymerase III delta N-terminal" evidence="9">
    <location>
        <begin position="18"/>
        <end position="113"/>
    </location>
</feature>
<organism evidence="11 12">
    <name type="scientific">Candidatus Borkfalkia faecipullorum</name>
    <dbReference type="NCBI Taxonomy" id="2838510"/>
    <lineage>
        <taxon>Bacteria</taxon>
        <taxon>Bacillati</taxon>
        <taxon>Bacillota</taxon>
        <taxon>Clostridia</taxon>
        <taxon>Christensenellales</taxon>
        <taxon>Christensenellaceae</taxon>
        <taxon>Candidatus Borkfalkia</taxon>
    </lineage>
</organism>
<evidence type="ECO:0000256" key="7">
    <source>
        <dbReference type="ARBA" id="ARBA00034754"/>
    </source>
</evidence>
<dbReference type="EMBL" id="DXFX01000085">
    <property type="protein sequence ID" value="HIX08178.1"/>
    <property type="molecule type" value="Genomic_DNA"/>
</dbReference>
<comment type="catalytic activity">
    <reaction evidence="8">
        <text>DNA(n) + a 2'-deoxyribonucleoside 5'-triphosphate = DNA(n+1) + diphosphate</text>
        <dbReference type="Rhea" id="RHEA:22508"/>
        <dbReference type="Rhea" id="RHEA-COMP:17339"/>
        <dbReference type="Rhea" id="RHEA-COMP:17340"/>
        <dbReference type="ChEBI" id="CHEBI:33019"/>
        <dbReference type="ChEBI" id="CHEBI:61560"/>
        <dbReference type="ChEBI" id="CHEBI:173112"/>
        <dbReference type="EC" id="2.7.7.7"/>
    </reaction>
</comment>
<evidence type="ECO:0000256" key="1">
    <source>
        <dbReference type="ARBA" id="ARBA00012417"/>
    </source>
</evidence>
<comment type="similarity">
    <text evidence="7">Belongs to the DNA polymerase HolA subunit family.</text>
</comment>
<keyword evidence="5" id="KW-0235">DNA replication</keyword>
<evidence type="ECO:0000259" key="9">
    <source>
        <dbReference type="Pfam" id="PF06144"/>
    </source>
</evidence>
<keyword evidence="3 11" id="KW-0808">Transferase</keyword>
<comment type="caution">
    <text evidence="11">The sequence shown here is derived from an EMBL/GenBank/DDBJ whole genome shotgun (WGS) entry which is preliminary data.</text>
</comment>
<keyword evidence="6" id="KW-0239">DNA-directed DNA polymerase</keyword>
<dbReference type="InterPro" id="IPR048466">
    <property type="entry name" value="DNA_pol3_delta-like_C"/>
</dbReference>
<dbReference type="NCBIfam" id="TIGR01128">
    <property type="entry name" value="holA"/>
    <property type="match status" value="1"/>
</dbReference>